<evidence type="ECO:0000313" key="9">
    <source>
        <dbReference type="EMBL" id="KDQ54407.1"/>
    </source>
</evidence>
<feature type="domain" description="C2H2-type" evidence="8">
    <location>
        <begin position="561"/>
        <end position="588"/>
    </location>
</feature>
<evidence type="ECO:0000256" key="5">
    <source>
        <dbReference type="ARBA" id="ARBA00023242"/>
    </source>
</evidence>
<dbReference type="GO" id="GO:0031519">
    <property type="term" value="C:PcG protein complex"/>
    <property type="evidence" value="ECO:0007669"/>
    <property type="project" value="TreeGrafter"/>
</dbReference>
<dbReference type="Pfam" id="PF12874">
    <property type="entry name" value="zf-met"/>
    <property type="match status" value="1"/>
</dbReference>
<evidence type="ECO:0000256" key="2">
    <source>
        <dbReference type="ARBA" id="ARBA00022737"/>
    </source>
</evidence>
<dbReference type="GO" id="GO:0000785">
    <property type="term" value="C:chromatin"/>
    <property type="evidence" value="ECO:0007669"/>
    <property type="project" value="TreeGrafter"/>
</dbReference>
<reference evidence="10" key="1">
    <citation type="journal article" date="2014" name="Proc. Natl. Acad. Sci. U.S.A.">
        <title>Extensive sampling of basidiomycete genomes demonstrates inadequacy of the white-rot/brown-rot paradigm for wood decay fungi.</title>
        <authorList>
            <person name="Riley R."/>
            <person name="Salamov A.A."/>
            <person name="Brown D.W."/>
            <person name="Nagy L.G."/>
            <person name="Floudas D."/>
            <person name="Held B.W."/>
            <person name="Levasseur A."/>
            <person name="Lombard V."/>
            <person name="Morin E."/>
            <person name="Otillar R."/>
            <person name="Lindquist E.A."/>
            <person name="Sun H."/>
            <person name="LaButti K.M."/>
            <person name="Schmutz J."/>
            <person name="Jabbour D."/>
            <person name="Luo H."/>
            <person name="Baker S.E."/>
            <person name="Pisabarro A.G."/>
            <person name="Walton J.D."/>
            <person name="Blanchette R.A."/>
            <person name="Henrissat B."/>
            <person name="Martin F."/>
            <person name="Cullen D."/>
            <person name="Hibbett D.S."/>
            <person name="Grigoriev I.V."/>
        </authorList>
    </citation>
    <scope>NUCLEOTIDE SEQUENCE [LARGE SCALE GENOMIC DNA]</scope>
    <source>
        <strain evidence="10">MUCL 33604</strain>
    </source>
</reference>
<dbReference type="EMBL" id="KL197729">
    <property type="protein sequence ID" value="KDQ54407.1"/>
    <property type="molecule type" value="Genomic_DNA"/>
</dbReference>
<feature type="domain" description="C2H2-type" evidence="8">
    <location>
        <begin position="589"/>
        <end position="619"/>
    </location>
</feature>
<dbReference type="GO" id="GO:0000981">
    <property type="term" value="F:DNA-binding transcription factor activity, RNA polymerase II-specific"/>
    <property type="evidence" value="ECO:0007669"/>
    <property type="project" value="TreeGrafter"/>
</dbReference>
<dbReference type="PROSITE" id="PS00028">
    <property type="entry name" value="ZINC_FINGER_C2H2_1"/>
    <property type="match status" value="2"/>
</dbReference>
<evidence type="ECO:0000256" key="6">
    <source>
        <dbReference type="PROSITE-ProRule" id="PRU00042"/>
    </source>
</evidence>
<dbReference type="GO" id="GO:0005667">
    <property type="term" value="C:transcription regulator complex"/>
    <property type="evidence" value="ECO:0007669"/>
    <property type="project" value="TreeGrafter"/>
</dbReference>
<evidence type="ECO:0000256" key="4">
    <source>
        <dbReference type="ARBA" id="ARBA00022833"/>
    </source>
</evidence>
<evidence type="ECO:0000256" key="3">
    <source>
        <dbReference type="ARBA" id="ARBA00022771"/>
    </source>
</evidence>
<dbReference type="AlphaFoldDB" id="A0A067PSX3"/>
<gene>
    <name evidence="9" type="ORF">JAAARDRAFT_60790</name>
</gene>
<dbReference type="STRING" id="933084.A0A067PSX3"/>
<keyword evidence="5" id="KW-0539">Nucleus</keyword>
<dbReference type="SMART" id="SM00355">
    <property type="entry name" value="ZnF_C2H2"/>
    <property type="match status" value="2"/>
</dbReference>
<dbReference type="GO" id="GO:0000978">
    <property type="term" value="F:RNA polymerase II cis-regulatory region sequence-specific DNA binding"/>
    <property type="evidence" value="ECO:0007669"/>
    <property type="project" value="TreeGrafter"/>
</dbReference>
<feature type="region of interest" description="Disordered" evidence="7">
    <location>
        <begin position="508"/>
        <end position="546"/>
    </location>
</feature>
<keyword evidence="3 6" id="KW-0863">Zinc-finger</keyword>
<evidence type="ECO:0000259" key="8">
    <source>
        <dbReference type="PROSITE" id="PS50157"/>
    </source>
</evidence>
<dbReference type="PROSITE" id="PS50157">
    <property type="entry name" value="ZINC_FINGER_C2H2_2"/>
    <property type="match status" value="2"/>
</dbReference>
<name>A0A067PSX3_9AGAM</name>
<evidence type="ECO:0000256" key="1">
    <source>
        <dbReference type="ARBA" id="ARBA00022723"/>
    </source>
</evidence>
<dbReference type="OrthoDB" id="3437960at2759"/>
<sequence length="625" mass="69020">MDRHQFSEKSDQARGVQEYHCITLRLTNSTPPPCQGGDGFLEQLQREADRVQDLDFFLWTQPVADVGLSSHLSGEGWPEVENIFPDLSLSMDSGVASERLLIPELQQNTYANATAPNNPLVTLAPSPSIPTYISQSSQHLGDQLANRYPLPSSPFSDKGSIGHSFARYHNTTTPSTRRMVAPYSSPTLFAPPVIADVRSQRYHHNLITPSPHQETNVNMDDYSIPPSYPPFAYLHDPSLDHRGGGNRRAQRTDLRRLTTSTSLSAGTDAENYRLTGNLPENKETPLDGRTYRPDYFTDPHYPNSGLCQPSSQGVWSDSTSFSSPQLEFPVERAPVTRRLSASDVKQICCGSSGFLPTQMDEGSGSNDVQHHTLRPVRSLEGVSTRSTSNGTRYPFPNESSPVPLPAFSPFSNAEAPRSVEANKVLRPLDSIWTDYRDRGLFPPPASPVYTADTPSDCSYGTALSPMPGTPGSVFDVDEYPAASPSHQFCGQMIQEGEGGYHEGLIDFDQEKREPGSGREMTTMQGEGRNRKRSRSPQAASSVASDAVRGAAIKKRRCVPKWTCELCPGTFTRKANLECHMRSHRGEKPFSCTAPDCQKSFGQRQDLKRHFKSVHLGLKKNQATRS</sequence>
<dbReference type="GO" id="GO:0008270">
    <property type="term" value="F:zinc ion binding"/>
    <property type="evidence" value="ECO:0007669"/>
    <property type="project" value="UniProtKB-KW"/>
</dbReference>
<dbReference type="PANTHER" id="PTHR14003">
    <property type="entry name" value="TRANSCRIPTIONAL REPRESSOR PROTEIN YY"/>
    <property type="match status" value="1"/>
</dbReference>
<proteinExistence type="predicted"/>
<protein>
    <recommendedName>
        <fullName evidence="8">C2H2-type domain-containing protein</fullName>
    </recommendedName>
</protein>
<dbReference type="Gene3D" id="3.30.160.60">
    <property type="entry name" value="Classic Zinc Finger"/>
    <property type="match status" value="2"/>
</dbReference>
<keyword evidence="4" id="KW-0862">Zinc</keyword>
<dbReference type="PANTHER" id="PTHR14003:SF23">
    <property type="entry name" value="ZINC FINGER PROTEIN 143"/>
    <property type="match status" value="1"/>
</dbReference>
<dbReference type="InterPro" id="IPR036236">
    <property type="entry name" value="Znf_C2H2_sf"/>
</dbReference>
<dbReference type="SUPFAM" id="SSF57667">
    <property type="entry name" value="beta-beta-alpha zinc fingers"/>
    <property type="match status" value="1"/>
</dbReference>
<dbReference type="InParanoid" id="A0A067PSX3"/>
<dbReference type="Pfam" id="PF00096">
    <property type="entry name" value="zf-C2H2"/>
    <property type="match status" value="1"/>
</dbReference>
<organism evidence="9 10">
    <name type="scientific">Jaapia argillacea MUCL 33604</name>
    <dbReference type="NCBI Taxonomy" id="933084"/>
    <lineage>
        <taxon>Eukaryota</taxon>
        <taxon>Fungi</taxon>
        <taxon>Dikarya</taxon>
        <taxon>Basidiomycota</taxon>
        <taxon>Agaricomycotina</taxon>
        <taxon>Agaricomycetes</taxon>
        <taxon>Agaricomycetidae</taxon>
        <taxon>Jaapiales</taxon>
        <taxon>Jaapiaceae</taxon>
        <taxon>Jaapia</taxon>
    </lineage>
</organism>
<keyword evidence="10" id="KW-1185">Reference proteome</keyword>
<dbReference type="HOGENOM" id="CLU_466211_0_0_1"/>
<dbReference type="InterPro" id="IPR013087">
    <property type="entry name" value="Znf_C2H2_type"/>
</dbReference>
<dbReference type="Proteomes" id="UP000027265">
    <property type="component" value="Unassembled WGS sequence"/>
</dbReference>
<keyword evidence="2" id="KW-0677">Repeat</keyword>
<feature type="region of interest" description="Disordered" evidence="7">
    <location>
        <begin position="381"/>
        <end position="400"/>
    </location>
</feature>
<feature type="compositionally biased region" description="Polar residues" evidence="7">
    <location>
        <begin position="381"/>
        <end position="391"/>
    </location>
</feature>
<accession>A0A067PSX3</accession>
<keyword evidence="1" id="KW-0479">Metal-binding</keyword>
<evidence type="ECO:0000313" key="10">
    <source>
        <dbReference type="Proteomes" id="UP000027265"/>
    </source>
</evidence>
<evidence type="ECO:0000256" key="7">
    <source>
        <dbReference type="SAM" id="MobiDB-lite"/>
    </source>
</evidence>